<feature type="transmembrane region" description="Helical" evidence="2">
    <location>
        <begin position="548"/>
        <end position="567"/>
    </location>
</feature>
<dbReference type="Pfam" id="PF12576">
    <property type="entry name" value="DUF3754"/>
    <property type="match status" value="1"/>
</dbReference>
<evidence type="ECO:0000256" key="2">
    <source>
        <dbReference type="SAM" id="Phobius"/>
    </source>
</evidence>
<name>A0AAN7K0N7_9MYRT</name>
<sequence length="718" mass="81684">MLSRQNLAVPSNFSRFRTAFTHRRPTSLSNHLVSRKSANRPSQTFQADLGLSVGDKADRGQQQDGREPKRTIQFPRQKHIPISKAEILDAIIVSMFDNPEDARQFLDVSSCLDSVIHAEHKIVLEEMRASYSVFTAFAGKYGKQLRKTDSELMEYDTSTSDTLEQTLGALAERDPLCQQSPTFDMELKRIKYMAPNGTSSRAAVAARLQQTFMQLLQDAQFEELSAEDLMLVSALNTDYLLTLPILVDWKKTYQSNAIIFRRGYTTEKQKGLLLAEKLDFIQSKLLQGIFSVLSKPLAKVGSWMVKTMKNTNSTQELEDWTSKMRQVFLDISNFRRSYSHRNQNSFNEFEEGSELVQELPIRVASQRAVAQYEAFLSSAGPRERLFQRLFMWIGLTPPAPETQPELKNDNSATDPYLRPISLSRISLGDIWRPAVKRWYENDMWESFKTSISILLSQSVLQEASFQELILFYFKELNERDADSESGVELQLKIYKSIPIPDLPVIFPHKKLSFRIIDMVRLDAATLLGLLAFIINYKFEDLLSSPSAILFDAIAISALVIFVTRVLLGYKQTWDRYQLLVNKTLYEKTVASGFGSVHFLLDASEQQKFKEAIITYAILLKANNSQMDLQTRIKDECERFIFDMFKQKVDIPIDKAMDTLLRLGLVTETCTSGSTALQAIPCPQAYGALKDRWSNLFLSDCLSSLGTRAKNSGGLLNEK</sequence>
<feature type="region of interest" description="Disordered" evidence="1">
    <location>
        <begin position="27"/>
        <end position="69"/>
    </location>
</feature>
<dbReference type="PANTHER" id="PTHR33645">
    <property type="entry name" value="AMINOPEPTIDASE (DUF3754)"/>
    <property type="match status" value="1"/>
</dbReference>
<keyword evidence="4" id="KW-1185">Reference proteome</keyword>
<keyword evidence="2" id="KW-0472">Membrane</keyword>
<feature type="compositionally biased region" description="Basic and acidic residues" evidence="1">
    <location>
        <begin position="55"/>
        <end position="69"/>
    </location>
</feature>
<comment type="caution">
    <text evidence="3">The sequence shown here is derived from an EMBL/GenBank/DDBJ whole genome shotgun (WGS) entry which is preliminary data.</text>
</comment>
<dbReference type="InterPro" id="IPR022227">
    <property type="entry name" value="DUF3754"/>
</dbReference>
<protein>
    <submittedName>
        <fullName evidence="3">Uncharacterized protein</fullName>
    </submittedName>
</protein>
<keyword evidence="2" id="KW-0812">Transmembrane</keyword>
<dbReference type="PANTHER" id="PTHR33645:SF2">
    <property type="entry name" value="FAMILY PROTEIN, PUTATIVE (DUF3754)-RELATED"/>
    <property type="match status" value="1"/>
</dbReference>
<keyword evidence="2" id="KW-1133">Transmembrane helix</keyword>
<dbReference type="Proteomes" id="UP001345219">
    <property type="component" value="Chromosome 8"/>
</dbReference>
<reference evidence="3 4" key="1">
    <citation type="journal article" date="2023" name="Hortic Res">
        <title>Pangenome of water caltrop reveals structural variations and asymmetric subgenome divergence after allopolyploidization.</title>
        <authorList>
            <person name="Zhang X."/>
            <person name="Chen Y."/>
            <person name="Wang L."/>
            <person name="Yuan Y."/>
            <person name="Fang M."/>
            <person name="Shi L."/>
            <person name="Lu R."/>
            <person name="Comes H.P."/>
            <person name="Ma Y."/>
            <person name="Chen Y."/>
            <person name="Huang G."/>
            <person name="Zhou Y."/>
            <person name="Zheng Z."/>
            <person name="Qiu Y."/>
        </authorList>
    </citation>
    <scope>NUCLEOTIDE SEQUENCE [LARGE SCALE GENOMIC DNA]</scope>
    <source>
        <tissue evidence="3">Roots</tissue>
    </source>
</reference>
<gene>
    <name evidence="3" type="ORF">SAY87_009891</name>
</gene>
<dbReference type="EMBL" id="JAXIOK010000014">
    <property type="protein sequence ID" value="KAK4756134.1"/>
    <property type="molecule type" value="Genomic_DNA"/>
</dbReference>
<evidence type="ECO:0000313" key="3">
    <source>
        <dbReference type="EMBL" id="KAK4756134.1"/>
    </source>
</evidence>
<dbReference type="AlphaFoldDB" id="A0AAN7K0N7"/>
<accession>A0AAN7K0N7</accession>
<evidence type="ECO:0000313" key="4">
    <source>
        <dbReference type="Proteomes" id="UP001345219"/>
    </source>
</evidence>
<organism evidence="3 4">
    <name type="scientific">Trapa incisa</name>
    <dbReference type="NCBI Taxonomy" id="236973"/>
    <lineage>
        <taxon>Eukaryota</taxon>
        <taxon>Viridiplantae</taxon>
        <taxon>Streptophyta</taxon>
        <taxon>Embryophyta</taxon>
        <taxon>Tracheophyta</taxon>
        <taxon>Spermatophyta</taxon>
        <taxon>Magnoliopsida</taxon>
        <taxon>eudicotyledons</taxon>
        <taxon>Gunneridae</taxon>
        <taxon>Pentapetalae</taxon>
        <taxon>rosids</taxon>
        <taxon>malvids</taxon>
        <taxon>Myrtales</taxon>
        <taxon>Lythraceae</taxon>
        <taxon>Trapa</taxon>
    </lineage>
</organism>
<evidence type="ECO:0000256" key="1">
    <source>
        <dbReference type="SAM" id="MobiDB-lite"/>
    </source>
</evidence>
<proteinExistence type="predicted"/>